<proteinExistence type="predicted"/>
<dbReference type="STRING" id="1797994.A2227_01980"/>
<dbReference type="Pfam" id="PF00814">
    <property type="entry name" value="TsaD"/>
    <property type="match status" value="1"/>
</dbReference>
<protein>
    <recommendedName>
        <fullName evidence="1">Gcp-like domain-containing protein</fullName>
    </recommendedName>
</protein>
<dbReference type="EMBL" id="MFGB01000007">
    <property type="protein sequence ID" value="OGF27592.1"/>
    <property type="molecule type" value="Genomic_DNA"/>
</dbReference>
<name>A0A1F5SLN3_9BACT</name>
<reference evidence="2 3" key="1">
    <citation type="journal article" date="2016" name="Nat. Commun.">
        <title>Thousands of microbial genomes shed light on interconnected biogeochemical processes in an aquifer system.</title>
        <authorList>
            <person name="Anantharaman K."/>
            <person name="Brown C.T."/>
            <person name="Hug L.A."/>
            <person name="Sharon I."/>
            <person name="Castelle C.J."/>
            <person name="Probst A.J."/>
            <person name="Thomas B.C."/>
            <person name="Singh A."/>
            <person name="Wilkins M.J."/>
            <person name="Karaoz U."/>
            <person name="Brodie E.L."/>
            <person name="Williams K.H."/>
            <person name="Hubbard S.S."/>
            <person name="Banfield J.F."/>
        </authorList>
    </citation>
    <scope>NUCLEOTIDE SEQUENCE [LARGE SCALE GENOMIC DNA]</scope>
</reference>
<sequence length="127" mass="14150">MDLFIDTTQDHNIALHLKEGTRVISRKKFSAKYSQAEKLLPAIKKILDKNKYRLKDIAKIIVCNHGGGFTALRIGVVTANALGYALGVPVTNDKVANTKKNTGKFSVIKPEYDREPNITYPRVTHNA</sequence>
<comment type="caution">
    <text evidence="2">The sequence shown here is derived from an EMBL/GenBank/DDBJ whole genome shotgun (WGS) entry which is preliminary data.</text>
</comment>
<evidence type="ECO:0000313" key="3">
    <source>
        <dbReference type="Proteomes" id="UP000178367"/>
    </source>
</evidence>
<evidence type="ECO:0000313" key="2">
    <source>
        <dbReference type="EMBL" id="OGF27592.1"/>
    </source>
</evidence>
<dbReference type="Gene3D" id="3.30.420.40">
    <property type="match status" value="1"/>
</dbReference>
<organism evidence="2 3">
    <name type="scientific">Candidatus Falkowbacteria bacterium RIFOXYA2_FULL_47_19</name>
    <dbReference type="NCBI Taxonomy" id="1797994"/>
    <lineage>
        <taxon>Bacteria</taxon>
        <taxon>Candidatus Falkowiibacteriota</taxon>
    </lineage>
</organism>
<dbReference type="Proteomes" id="UP000178367">
    <property type="component" value="Unassembled WGS sequence"/>
</dbReference>
<gene>
    <name evidence="2" type="ORF">A2227_01980</name>
</gene>
<dbReference type="InterPro" id="IPR043129">
    <property type="entry name" value="ATPase_NBD"/>
</dbReference>
<evidence type="ECO:0000259" key="1">
    <source>
        <dbReference type="Pfam" id="PF00814"/>
    </source>
</evidence>
<dbReference type="AlphaFoldDB" id="A0A1F5SLN3"/>
<feature type="domain" description="Gcp-like" evidence="1">
    <location>
        <begin position="36"/>
        <end position="90"/>
    </location>
</feature>
<dbReference type="InterPro" id="IPR000905">
    <property type="entry name" value="Gcp-like_dom"/>
</dbReference>
<accession>A0A1F5SLN3</accession>
<dbReference type="SUPFAM" id="SSF53067">
    <property type="entry name" value="Actin-like ATPase domain"/>
    <property type="match status" value="1"/>
</dbReference>